<proteinExistence type="predicted"/>
<evidence type="ECO:0008006" key="5">
    <source>
        <dbReference type="Google" id="ProtNLM"/>
    </source>
</evidence>
<sequence>MMSRSLLAALTGAALLLHPLTARAAPAGGTPPPPAPAPEAAPPAPAPAPDEAPAPEAEEAPMAAPEKVDPHLFDEALKKYFDGNPRGAAGPLFAWLSAAPRTDDNYAWAQYFLARSLIDLGLTHAGATYLGRIARERSNPNVLPRALEALRELTDRPHDEVMIDEQVFGAMDLGFLEQEAGAYAHYQQGLVDLRVGNERWAHTHFDKLEPTSAEASRAKFALLVTRLRTVKEPPDELIQDFLALSQDEKLTREARNEAALAVARLRYERTDYPAALEAYSLVKLPMLDPGRATLYLEEAWTRYKLGELRASLGILTTLDAPSFRDEFLPDKYLLRALIYRDLCHYLPAKRAAKELTRRFADSLESIHSREDLTQDVRLRRAAAAHGNTQRASRFKDLLELESERLGRYAGSFGERLQGHLTKLYALSLAESERVYQARLSEAVRQEADTLLRAAEQVRLMEYEVGLKLYERVKKGAKATVPPEEELLSPAQVAFRFGGEYWNDELRDYRVRIESRCIEETP</sequence>
<gene>
    <name evidence="3" type="ORF">POL68_35130</name>
</gene>
<evidence type="ECO:0000313" key="4">
    <source>
        <dbReference type="Proteomes" id="UP001221838"/>
    </source>
</evidence>
<accession>A0ABT5DL53</accession>
<feature type="signal peptide" evidence="2">
    <location>
        <begin position="1"/>
        <end position="24"/>
    </location>
</feature>
<reference evidence="3 4" key="1">
    <citation type="submission" date="2022-11" db="EMBL/GenBank/DDBJ databases">
        <title>Minimal conservation of predation-associated metabolite biosynthetic gene clusters underscores biosynthetic potential of Myxococcota including descriptions for ten novel species: Archangium lansinium sp. nov., Myxococcus landrumus sp. nov., Nannocystis bai.</title>
        <authorList>
            <person name="Ahearne A."/>
            <person name="Stevens C."/>
            <person name="Dowd S."/>
        </authorList>
    </citation>
    <scope>NUCLEOTIDE SEQUENCE [LARGE SCALE GENOMIC DNA]</scope>
    <source>
        <strain evidence="3 4">NCWAL01</strain>
    </source>
</reference>
<name>A0ABT5DL53_9BACT</name>
<organism evidence="3 4">
    <name type="scientific">Stigmatella ashevillensis</name>
    <dbReference type="NCBI Taxonomy" id="2995309"/>
    <lineage>
        <taxon>Bacteria</taxon>
        <taxon>Pseudomonadati</taxon>
        <taxon>Myxococcota</taxon>
        <taxon>Myxococcia</taxon>
        <taxon>Myxococcales</taxon>
        <taxon>Cystobacterineae</taxon>
        <taxon>Archangiaceae</taxon>
        <taxon>Stigmatella</taxon>
    </lineage>
</organism>
<dbReference type="Proteomes" id="UP001221838">
    <property type="component" value="Unassembled WGS sequence"/>
</dbReference>
<feature type="chain" id="PRO_5045721990" description="Tetratricopeptide repeat-containing protein" evidence="2">
    <location>
        <begin position="25"/>
        <end position="521"/>
    </location>
</feature>
<feature type="region of interest" description="Disordered" evidence="1">
    <location>
        <begin position="24"/>
        <end position="65"/>
    </location>
</feature>
<evidence type="ECO:0000256" key="1">
    <source>
        <dbReference type="SAM" id="MobiDB-lite"/>
    </source>
</evidence>
<keyword evidence="2" id="KW-0732">Signal</keyword>
<protein>
    <recommendedName>
        <fullName evidence="5">Tetratricopeptide repeat-containing protein</fullName>
    </recommendedName>
</protein>
<evidence type="ECO:0000313" key="3">
    <source>
        <dbReference type="EMBL" id="MDC0713754.1"/>
    </source>
</evidence>
<keyword evidence="4" id="KW-1185">Reference proteome</keyword>
<evidence type="ECO:0000256" key="2">
    <source>
        <dbReference type="SAM" id="SignalP"/>
    </source>
</evidence>
<comment type="caution">
    <text evidence="3">The sequence shown here is derived from an EMBL/GenBank/DDBJ whole genome shotgun (WGS) entry which is preliminary data.</text>
</comment>
<feature type="compositionally biased region" description="Low complexity" evidence="1">
    <location>
        <begin position="53"/>
        <end position="65"/>
    </location>
</feature>
<dbReference type="EMBL" id="JAQNDM010000002">
    <property type="protein sequence ID" value="MDC0713754.1"/>
    <property type="molecule type" value="Genomic_DNA"/>
</dbReference>
<feature type="compositionally biased region" description="Pro residues" evidence="1">
    <location>
        <begin position="29"/>
        <end position="52"/>
    </location>
</feature>
<dbReference type="RefSeq" id="WP_272144156.1">
    <property type="nucleotide sequence ID" value="NZ_JAQNDM010000002.1"/>
</dbReference>